<dbReference type="PROSITE" id="PS51257">
    <property type="entry name" value="PROKAR_LIPOPROTEIN"/>
    <property type="match status" value="1"/>
</dbReference>
<gene>
    <name evidence="7" type="ORF">C9J27_11290</name>
</gene>
<dbReference type="Proteomes" id="UP000241426">
    <property type="component" value="Unassembled WGS sequence"/>
</dbReference>
<evidence type="ECO:0000256" key="1">
    <source>
        <dbReference type="ARBA" id="ARBA00000971"/>
    </source>
</evidence>
<dbReference type="Pfam" id="PF00254">
    <property type="entry name" value="FKBP_C"/>
    <property type="match status" value="1"/>
</dbReference>
<dbReference type="FunFam" id="3.10.50.40:FF:000006">
    <property type="entry name" value="Peptidyl-prolyl cis-trans isomerase"/>
    <property type="match status" value="1"/>
</dbReference>
<dbReference type="SUPFAM" id="SSF54534">
    <property type="entry name" value="FKBP-like"/>
    <property type="match status" value="1"/>
</dbReference>
<sequence>MKPILKMSVLAATIFLAVGCQDDNKADTNKPVEPAKVEQTTASAAVATTDAAKVEFKTEDQKAAYAIGASLAQYLSANLDQQKELGLNLNRQDVLAGVEDVFAGKSRMTQEQTQQALQSLDQRVAKIVEQKAKAEAEKNIKVGDEYRAKFAKEAGVITTKSGLMYKIEKEGTGAKPAATDTVEVQYKGMLTDGTVFDSSYQRNQPATFPLNQVIPGWTEGVQLMPVGSKFEFVIPPQLAYGAQANPSIPANSTLVFQVELLSIKGGKQAQQPAVDAVKAATTATKAQ</sequence>
<comment type="catalytic activity">
    <reaction evidence="1 5 6">
        <text>[protein]-peptidylproline (omega=180) = [protein]-peptidylproline (omega=0)</text>
        <dbReference type="Rhea" id="RHEA:16237"/>
        <dbReference type="Rhea" id="RHEA-COMP:10747"/>
        <dbReference type="Rhea" id="RHEA-COMP:10748"/>
        <dbReference type="ChEBI" id="CHEBI:83833"/>
        <dbReference type="ChEBI" id="CHEBI:83834"/>
        <dbReference type="EC" id="5.2.1.8"/>
    </reaction>
</comment>
<dbReference type="Pfam" id="PF01346">
    <property type="entry name" value="FKBP_N"/>
    <property type="match status" value="1"/>
</dbReference>
<dbReference type="EMBL" id="PYNF01000008">
    <property type="protein sequence ID" value="PSU98664.1"/>
    <property type="molecule type" value="Genomic_DNA"/>
</dbReference>
<dbReference type="eggNOG" id="COG0545">
    <property type="taxonomic scope" value="Bacteria"/>
</dbReference>
<evidence type="ECO:0000256" key="2">
    <source>
        <dbReference type="ARBA" id="ARBA00006577"/>
    </source>
</evidence>
<dbReference type="GeneID" id="29945175"/>
<accession>A0A2T3KHL7</accession>
<organism evidence="7 8">
    <name type="scientific">Photobacterium kishitanii</name>
    <dbReference type="NCBI Taxonomy" id="318456"/>
    <lineage>
        <taxon>Bacteria</taxon>
        <taxon>Pseudomonadati</taxon>
        <taxon>Pseudomonadota</taxon>
        <taxon>Gammaproteobacteria</taxon>
        <taxon>Vibrionales</taxon>
        <taxon>Vibrionaceae</taxon>
        <taxon>Photobacterium</taxon>
    </lineage>
</organism>
<dbReference type="InterPro" id="IPR000774">
    <property type="entry name" value="PPIase_FKBP_N"/>
</dbReference>
<keyword evidence="3 5" id="KW-0697">Rotamase</keyword>
<dbReference type="PROSITE" id="PS50059">
    <property type="entry name" value="FKBP_PPIASE"/>
    <property type="match status" value="1"/>
</dbReference>
<dbReference type="Gene3D" id="1.10.287.460">
    <property type="entry name" value="Peptidyl-prolyl cis-trans isomerase, FKBP-type, N-terminal domain"/>
    <property type="match status" value="1"/>
</dbReference>
<dbReference type="PANTHER" id="PTHR43811:SF19">
    <property type="entry name" value="39 KDA FK506-BINDING NUCLEAR PROTEIN"/>
    <property type="match status" value="1"/>
</dbReference>
<dbReference type="EC" id="5.2.1.8" evidence="6"/>
<dbReference type="InterPro" id="IPR046357">
    <property type="entry name" value="PPIase_dom_sf"/>
</dbReference>
<evidence type="ECO:0000256" key="3">
    <source>
        <dbReference type="ARBA" id="ARBA00023110"/>
    </source>
</evidence>
<dbReference type="InterPro" id="IPR001179">
    <property type="entry name" value="PPIase_FKBP_dom"/>
</dbReference>
<proteinExistence type="inferred from homology"/>
<evidence type="ECO:0000256" key="4">
    <source>
        <dbReference type="ARBA" id="ARBA00023235"/>
    </source>
</evidence>
<dbReference type="PANTHER" id="PTHR43811">
    <property type="entry name" value="FKBP-TYPE PEPTIDYL-PROLYL CIS-TRANS ISOMERASE FKPA"/>
    <property type="match status" value="1"/>
</dbReference>
<dbReference type="InterPro" id="IPR036944">
    <property type="entry name" value="PPIase_FKBP_N_sf"/>
</dbReference>
<name>A0A0B7J9F0_9GAMM</name>
<evidence type="ECO:0000313" key="8">
    <source>
        <dbReference type="Proteomes" id="UP000241426"/>
    </source>
</evidence>
<evidence type="ECO:0000256" key="6">
    <source>
        <dbReference type="RuleBase" id="RU003915"/>
    </source>
</evidence>
<reference evidence="7 8" key="1">
    <citation type="submission" date="2018-01" db="EMBL/GenBank/DDBJ databases">
        <title>Whole genome sequencing of Histamine producing bacteria.</title>
        <authorList>
            <person name="Butler K."/>
        </authorList>
    </citation>
    <scope>NUCLEOTIDE SEQUENCE [LARGE SCALE GENOMIC DNA]</scope>
    <source>
        <strain evidence="7 8">FS-7.2</strain>
    </source>
</reference>
<dbReference type="GO" id="GO:0006457">
    <property type="term" value="P:protein folding"/>
    <property type="evidence" value="ECO:0007669"/>
    <property type="project" value="InterPro"/>
</dbReference>
<comment type="caution">
    <text evidence="7">The sequence shown here is derived from an EMBL/GenBank/DDBJ whole genome shotgun (WGS) entry which is preliminary data.</text>
</comment>
<dbReference type="GO" id="GO:0003755">
    <property type="term" value="F:peptidyl-prolyl cis-trans isomerase activity"/>
    <property type="evidence" value="ECO:0007669"/>
    <property type="project" value="UniProtKB-UniRule"/>
</dbReference>
<protein>
    <recommendedName>
        <fullName evidence="6">Peptidyl-prolyl cis-trans isomerase</fullName>
        <ecNumber evidence="6">5.2.1.8</ecNumber>
    </recommendedName>
</protein>
<keyword evidence="4 5" id="KW-0413">Isomerase</keyword>
<dbReference type="RefSeq" id="WP_036789555.1">
    <property type="nucleotide sequence ID" value="NZ_LN794352.1"/>
</dbReference>
<evidence type="ECO:0000313" key="7">
    <source>
        <dbReference type="EMBL" id="PSU98664.1"/>
    </source>
</evidence>
<dbReference type="AlphaFoldDB" id="A0A0B7J9F0"/>
<dbReference type="Gene3D" id="3.10.50.40">
    <property type="match status" value="1"/>
</dbReference>
<evidence type="ECO:0000256" key="5">
    <source>
        <dbReference type="PROSITE-ProRule" id="PRU00277"/>
    </source>
</evidence>
<comment type="similarity">
    <text evidence="2 6">Belongs to the FKBP-type PPIase family.</text>
</comment>
<accession>A0A0B7J9F0</accession>
<dbReference type="NCBIfam" id="NF008150">
    <property type="entry name" value="PRK10902.1"/>
    <property type="match status" value="1"/>
</dbReference>